<evidence type="ECO:0000256" key="1">
    <source>
        <dbReference type="SAM" id="MobiDB-lite"/>
    </source>
</evidence>
<gene>
    <name evidence="2" type="ORF">A2660_00140</name>
</gene>
<dbReference type="AlphaFoldDB" id="A0A1F5NSF1"/>
<dbReference type="InterPro" id="IPR011006">
    <property type="entry name" value="CheY-like_superfamily"/>
</dbReference>
<organism evidence="2 3">
    <name type="scientific">Candidatus Doudnabacteria bacterium RIFCSPHIGHO2_01_FULL_45_18</name>
    <dbReference type="NCBI Taxonomy" id="1817823"/>
    <lineage>
        <taxon>Bacteria</taxon>
        <taxon>Candidatus Doudnaibacteriota</taxon>
    </lineage>
</organism>
<name>A0A1F5NSF1_9BACT</name>
<dbReference type="SUPFAM" id="SSF52172">
    <property type="entry name" value="CheY-like"/>
    <property type="match status" value="1"/>
</dbReference>
<reference evidence="2 3" key="1">
    <citation type="journal article" date="2016" name="Nat. Commun.">
        <title>Thousands of microbial genomes shed light on interconnected biogeochemical processes in an aquifer system.</title>
        <authorList>
            <person name="Anantharaman K."/>
            <person name="Brown C.T."/>
            <person name="Hug L.A."/>
            <person name="Sharon I."/>
            <person name="Castelle C.J."/>
            <person name="Probst A.J."/>
            <person name="Thomas B.C."/>
            <person name="Singh A."/>
            <person name="Wilkins M.J."/>
            <person name="Karaoz U."/>
            <person name="Brodie E.L."/>
            <person name="Williams K.H."/>
            <person name="Hubbard S.S."/>
            <person name="Banfield J.F."/>
        </authorList>
    </citation>
    <scope>NUCLEOTIDE SEQUENCE [LARGE SCALE GENOMIC DNA]</scope>
</reference>
<proteinExistence type="predicted"/>
<dbReference type="Proteomes" id="UP000176233">
    <property type="component" value="Unassembled WGS sequence"/>
</dbReference>
<comment type="caution">
    <text evidence="2">The sequence shown here is derived from an EMBL/GenBank/DDBJ whole genome shotgun (WGS) entry which is preliminary data.</text>
</comment>
<feature type="region of interest" description="Disordered" evidence="1">
    <location>
        <begin position="97"/>
        <end position="128"/>
    </location>
</feature>
<sequence>MSVVSQVSRVVVVNGNNEDFEPFEKTIPLRGYFVDYIKSTDGAFAKVKKWQPALVVLFLSFDQPEWFQVLTMLQLDPDTRKIPVLSFVDELDDVLDGWSEDSSTKKTTTKPDQAEEDAPVQRPPLRMN</sequence>
<accession>A0A1F5NSF1</accession>
<evidence type="ECO:0000313" key="3">
    <source>
        <dbReference type="Proteomes" id="UP000176233"/>
    </source>
</evidence>
<protein>
    <recommendedName>
        <fullName evidence="4">Response regulatory domain-containing protein</fullName>
    </recommendedName>
</protein>
<evidence type="ECO:0008006" key="4">
    <source>
        <dbReference type="Google" id="ProtNLM"/>
    </source>
</evidence>
<evidence type="ECO:0000313" key="2">
    <source>
        <dbReference type="EMBL" id="OGE80558.1"/>
    </source>
</evidence>
<dbReference type="EMBL" id="MFEJ01000007">
    <property type="protein sequence ID" value="OGE80558.1"/>
    <property type="molecule type" value="Genomic_DNA"/>
</dbReference>